<feature type="compositionally biased region" description="Polar residues" evidence="1">
    <location>
        <begin position="1"/>
        <end position="13"/>
    </location>
</feature>
<sequence>MKITFPTKTNGSSFRRRDSEFKLNTTFKQRGMKKKSKENSNRCFPSGHLSSSSPATNPAGSNMRPRIFIQLFQRYIHPNPLREQKQYNSYPSSKFVLHNQISFIEVERDSGAKAIYADGSKTNEGT</sequence>
<feature type="compositionally biased region" description="Polar residues" evidence="1">
    <location>
        <begin position="48"/>
        <end position="60"/>
    </location>
</feature>
<evidence type="ECO:0000256" key="1">
    <source>
        <dbReference type="SAM" id="MobiDB-lite"/>
    </source>
</evidence>
<dbReference type="AlphaFoldDB" id="A0A4Y2NBI6"/>
<protein>
    <submittedName>
        <fullName evidence="2">Uncharacterized protein</fullName>
    </submittedName>
</protein>
<feature type="region of interest" description="Disordered" evidence="1">
    <location>
        <begin position="1"/>
        <end position="62"/>
    </location>
</feature>
<gene>
    <name evidence="2" type="ORF">AVEN_251703_1</name>
</gene>
<evidence type="ECO:0000313" key="2">
    <source>
        <dbReference type="EMBL" id="GBN36000.1"/>
    </source>
</evidence>
<organism evidence="2 3">
    <name type="scientific">Araneus ventricosus</name>
    <name type="common">Orbweaver spider</name>
    <name type="synonym">Epeira ventricosa</name>
    <dbReference type="NCBI Taxonomy" id="182803"/>
    <lineage>
        <taxon>Eukaryota</taxon>
        <taxon>Metazoa</taxon>
        <taxon>Ecdysozoa</taxon>
        <taxon>Arthropoda</taxon>
        <taxon>Chelicerata</taxon>
        <taxon>Arachnida</taxon>
        <taxon>Araneae</taxon>
        <taxon>Araneomorphae</taxon>
        <taxon>Entelegynae</taxon>
        <taxon>Araneoidea</taxon>
        <taxon>Araneidae</taxon>
        <taxon>Araneus</taxon>
    </lineage>
</organism>
<reference evidence="2 3" key="1">
    <citation type="journal article" date="2019" name="Sci. Rep.">
        <title>Orb-weaving spider Araneus ventricosus genome elucidates the spidroin gene catalogue.</title>
        <authorList>
            <person name="Kono N."/>
            <person name="Nakamura H."/>
            <person name="Ohtoshi R."/>
            <person name="Moran D.A.P."/>
            <person name="Shinohara A."/>
            <person name="Yoshida Y."/>
            <person name="Fujiwara M."/>
            <person name="Mori M."/>
            <person name="Tomita M."/>
            <person name="Arakawa K."/>
        </authorList>
    </citation>
    <scope>NUCLEOTIDE SEQUENCE [LARGE SCALE GENOMIC DNA]</scope>
</reference>
<dbReference type="EMBL" id="BGPR01008776">
    <property type="protein sequence ID" value="GBN36000.1"/>
    <property type="molecule type" value="Genomic_DNA"/>
</dbReference>
<comment type="caution">
    <text evidence="2">The sequence shown here is derived from an EMBL/GenBank/DDBJ whole genome shotgun (WGS) entry which is preliminary data.</text>
</comment>
<proteinExistence type="predicted"/>
<name>A0A4Y2NBI6_ARAVE</name>
<evidence type="ECO:0000313" key="3">
    <source>
        <dbReference type="Proteomes" id="UP000499080"/>
    </source>
</evidence>
<keyword evidence="3" id="KW-1185">Reference proteome</keyword>
<dbReference type="Proteomes" id="UP000499080">
    <property type="component" value="Unassembled WGS sequence"/>
</dbReference>
<accession>A0A4Y2NBI6</accession>